<proteinExistence type="inferred from homology"/>
<dbReference type="PRINTS" id="PR00081">
    <property type="entry name" value="GDHRDH"/>
</dbReference>
<dbReference type="AlphaFoldDB" id="A0A7W3UM70"/>
<organism evidence="3 4">
    <name type="scientific">Limosilactobacillus rudii</name>
    <dbReference type="NCBI Taxonomy" id="2759755"/>
    <lineage>
        <taxon>Bacteria</taxon>
        <taxon>Bacillati</taxon>
        <taxon>Bacillota</taxon>
        <taxon>Bacilli</taxon>
        <taxon>Lactobacillales</taxon>
        <taxon>Lactobacillaceae</taxon>
        <taxon>Limosilactobacillus</taxon>
    </lineage>
</organism>
<evidence type="ECO:0000256" key="2">
    <source>
        <dbReference type="ARBA" id="ARBA00023002"/>
    </source>
</evidence>
<dbReference type="InterPro" id="IPR036291">
    <property type="entry name" value="NAD(P)-bd_dom_sf"/>
</dbReference>
<name>A0A7W3UM70_9LACO</name>
<dbReference type="InterPro" id="IPR020904">
    <property type="entry name" value="Sc_DH/Rdtase_CS"/>
</dbReference>
<evidence type="ECO:0000256" key="1">
    <source>
        <dbReference type="ARBA" id="ARBA00006484"/>
    </source>
</evidence>
<dbReference type="SUPFAM" id="SSF51735">
    <property type="entry name" value="NAD(P)-binding Rossmann-fold domains"/>
    <property type="match status" value="1"/>
</dbReference>
<dbReference type="Proteomes" id="UP000517106">
    <property type="component" value="Unassembled WGS sequence"/>
</dbReference>
<dbReference type="PANTHER" id="PTHR24321:SF11">
    <property type="entry name" value="BLR0893 PROTEIN"/>
    <property type="match status" value="1"/>
</dbReference>
<dbReference type="RefSeq" id="WP_182596324.1">
    <property type="nucleotide sequence ID" value="NZ_JACIVA010000046.1"/>
</dbReference>
<sequence length="251" mass="27015">MDRLKNKVAIITGGSMGIGFASAKLFIKEGAKVVITARNSATGEKAAKELGPNARFVQQDVSQENDWKHVIDTTLKTFGKLNIVVNNAGVGIFADAENITDDIWDKTISINLTGTMYGIHYGINAMKDNHESNSIINVSSIEGLIGDPDLFAYNASKGGVRMMTKSAALDTARKGYNIRVNSVHPGYIMTPLVEKQMADDPKLKDKLLGLHPVGRLGKAEEIANMLLFLASDESSFSTGSEFVADGGYTAQ</sequence>
<keyword evidence="4" id="KW-1185">Reference proteome</keyword>
<dbReference type="FunFam" id="3.40.50.720:FF:000084">
    <property type="entry name" value="Short-chain dehydrogenase reductase"/>
    <property type="match status" value="1"/>
</dbReference>
<reference evidence="3 4" key="1">
    <citation type="submission" date="2020-07" db="EMBL/GenBank/DDBJ databases">
        <title>Description of Limosilactobacillus balticus sp. nov., Limosilactobacillus agrestis sp. nov., Limosilactobacillus albertensis sp. nov., Limosilactobacillus rudii sp. nov., Limosilactobacillus fastidiosus sp. nov., five novel Limosilactobacillus species isolated from the vertebrate gastrointestinal tract, and proposal of 6 subspecies of Limosilactobacillus reuteri adapted to the gastrointestinal tract of specific vertebrate hosts.</title>
        <authorList>
            <person name="Li F."/>
            <person name="Cheng C."/>
            <person name="Zheng J."/>
            <person name="Quevedo R.M."/>
            <person name="Li J."/>
            <person name="Roos S."/>
            <person name="Gaenzle M.G."/>
            <person name="Walter J."/>
        </authorList>
    </citation>
    <scope>NUCLEOTIDE SEQUENCE [LARGE SCALE GENOMIC DNA]</scope>
    <source>
        <strain evidence="3 4">STM2_1</strain>
    </source>
</reference>
<dbReference type="GO" id="GO:0008206">
    <property type="term" value="P:bile acid metabolic process"/>
    <property type="evidence" value="ECO:0007669"/>
    <property type="project" value="UniProtKB-ARBA"/>
</dbReference>
<dbReference type="InterPro" id="IPR002347">
    <property type="entry name" value="SDR_fam"/>
</dbReference>
<protein>
    <submittedName>
        <fullName evidence="3">Glucose 1-dehydrogenase</fullName>
        <ecNumber evidence="3">1.1.1.47</ecNumber>
    </submittedName>
</protein>
<gene>
    <name evidence="3" type="ORF">H5S09_06560</name>
</gene>
<dbReference type="Gene3D" id="3.40.50.720">
    <property type="entry name" value="NAD(P)-binding Rossmann-like Domain"/>
    <property type="match status" value="1"/>
</dbReference>
<dbReference type="PANTHER" id="PTHR24321">
    <property type="entry name" value="DEHYDROGENASES, SHORT CHAIN"/>
    <property type="match status" value="1"/>
</dbReference>
<dbReference type="Pfam" id="PF13561">
    <property type="entry name" value="adh_short_C2"/>
    <property type="match status" value="1"/>
</dbReference>
<dbReference type="PRINTS" id="PR00080">
    <property type="entry name" value="SDRFAMILY"/>
</dbReference>
<dbReference type="PROSITE" id="PS00061">
    <property type="entry name" value="ADH_SHORT"/>
    <property type="match status" value="1"/>
</dbReference>
<accession>A0A7W3UM70</accession>
<comment type="caution">
    <text evidence="3">The sequence shown here is derived from an EMBL/GenBank/DDBJ whole genome shotgun (WGS) entry which is preliminary data.</text>
</comment>
<dbReference type="EMBL" id="JACIVA010000046">
    <property type="protein sequence ID" value="MBB1097600.1"/>
    <property type="molecule type" value="Genomic_DNA"/>
</dbReference>
<dbReference type="GO" id="GO:0047936">
    <property type="term" value="F:glucose 1-dehydrogenase [NAD(P)+] activity"/>
    <property type="evidence" value="ECO:0007669"/>
    <property type="project" value="UniProtKB-EC"/>
</dbReference>
<evidence type="ECO:0000313" key="4">
    <source>
        <dbReference type="Proteomes" id="UP000517106"/>
    </source>
</evidence>
<dbReference type="EC" id="1.1.1.47" evidence="3"/>
<dbReference type="NCBIfam" id="NF005559">
    <property type="entry name" value="PRK07231.1"/>
    <property type="match status" value="1"/>
</dbReference>
<keyword evidence="2 3" id="KW-0560">Oxidoreductase</keyword>
<evidence type="ECO:0000313" key="3">
    <source>
        <dbReference type="EMBL" id="MBB1097600.1"/>
    </source>
</evidence>
<comment type="similarity">
    <text evidence="1">Belongs to the short-chain dehydrogenases/reductases (SDR) family.</text>
</comment>